<dbReference type="InterPro" id="IPR006847">
    <property type="entry name" value="IF2_N"/>
</dbReference>
<dbReference type="CDD" id="cd01887">
    <property type="entry name" value="IF2_eIF5B"/>
    <property type="match status" value="1"/>
</dbReference>
<dbReference type="Pfam" id="PF11987">
    <property type="entry name" value="IF-2"/>
    <property type="match status" value="1"/>
</dbReference>
<evidence type="ECO:0000256" key="5">
    <source>
        <dbReference type="ARBA" id="ARBA00022917"/>
    </source>
</evidence>
<keyword evidence="5" id="KW-0648">Protein biosynthesis</keyword>
<comment type="function">
    <text evidence="9">One of the essential components for the initiation of protein synthesis. Protects formylmethionyl-tRNA from spontaneous hydrolysis and promotes its binding to the 30S ribosomal subunits. Also involved in the hydrolysis of GTP during the formation of the 70S ribosomal complex.</text>
</comment>
<dbReference type="SUPFAM" id="SSF52540">
    <property type="entry name" value="P-loop containing nucleoside triphosphate hydrolases"/>
    <property type="match status" value="1"/>
</dbReference>
<evidence type="ECO:0000256" key="1">
    <source>
        <dbReference type="ARBA" id="ARBA00004173"/>
    </source>
</evidence>
<protein>
    <recommendedName>
        <fullName evidence="10">Translation initiation factor IF-2, mitochondrial</fullName>
    </recommendedName>
</protein>
<organism evidence="13 14">
    <name type="scientific">Saccharata proteae CBS 121410</name>
    <dbReference type="NCBI Taxonomy" id="1314787"/>
    <lineage>
        <taxon>Eukaryota</taxon>
        <taxon>Fungi</taxon>
        <taxon>Dikarya</taxon>
        <taxon>Ascomycota</taxon>
        <taxon>Pezizomycotina</taxon>
        <taxon>Dothideomycetes</taxon>
        <taxon>Dothideomycetes incertae sedis</taxon>
        <taxon>Botryosphaeriales</taxon>
        <taxon>Saccharataceae</taxon>
        <taxon>Saccharata</taxon>
    </lineage>
</organism>
<reference evidence="13" key="1">
    <citation type="journal article" date="2020" name="Stud. Mycol.">
        <title>101 Dothideomycetes genomes: a test case for predicting lifestyles and emergence of pathogens.</title>
        <authorList>
            <person name="Haridas S."/>
            <person name="Albert R."/>
            <person name="Binder M."/>
            <person name="Bloem J."/>
            <person name="Labutti K."/>
            <person name="Salamov A."/>
            <person name="Andreopoulos B."/>
            <person name="Baker S."/>
            <person name="Barry K."/>
            <person name="Bills G."/>
            <person name="Bluhm B."/>
            <person name="Cannon C."/>
            <person name="Castanera R."/>
            <person name="Culley D."/>
            <person name="Daum C."/>
            <person name="Ezra D."/>
            <person name="Gonzalez J."/>
            <person name="Henrissat B."/>
            <person name="Kuo A."/>
            <person name="Liang C."/>
            <person name="Lipzen A."/>
            <person name="Lutzoni F."/>
            <person name="Magnuson J."/>
            <person name="Mondo S."/>
            <person name="Nolan M."/>
            <person name="Ohm R."/>
            <person name="Pangilinan J."/>
            <person name="Park H.-J."/>
            <person name="Ramirez L."/>
            <person name="Alfaro M."/>
            <person name="Sun H."/>
            <person name="Tritt A."/>
            <person name="Yoshinaga Y."/>
            <person name="Zwiers L.-H."/>
            <person name="Turgeon B."/>
            <person name="Goodwin S."/>
            <person name="Spatafora J."/>
            <person name="Crous P."/>
            <person name="Grigoriev I."/>
        </authorList>
    </citation>
    <scope>NUCLEOTIDE SEQUENCE</scope>
    <source>
        <strain evidence="13">CBS 121410</strain>
    </source>
</reference>
<dbReference type="Pfam" id="PF00009">
    <property type="entry name" value="GTP_EFTU"/>
    <property type="match status" value="1"/>
</dbReference>
<dbReference type="GO" id="GO:0005739">
    <property type="term" value="C:mitochondrion"/>
    <property type="evidence" value="ECO:0007669"/>
    <property type="project" value="UniProtKB-SubCell"/>
</dbReference>
<dbReference type="CDD" id="cd03702">
    <property type="entry name" value="IF2_mtIF2_II"/>
    <property type="match status" value="1"/>
</dbReference>
<dbReference type="InterPro" id="IPR005225">
    <property type="entry name" value="Small_GTP-bd"/>
</dbReference>
<dbReference type="SUPFAM" id="SSF50447">
    <property type="entry name" value="Translation proteins"/>
    <property type="match status" value="2"/>
</dbReference>
<feature type="compositionally biased region" description="Basic and acidic residues" evidence="11">
    <location>
        <begin position="83"/>
        <end position="93"/>
    </location>
</feature>
<dbReference type="PROSITE" id="PS51722">
    <property type="entry name" value="G_TR_2"/>
    <property type="match status" value="1"/>
</dbReference>
<dbReference type="InterPro" id="IPR009000">
    <property type="entry name" value="Transl_B-barrel_sf"/>
</dbReference>
<dbReference type="OrthoDB" id="361630at2759"/>
<dbReference type="EMBL" id="ML978721">
    <property type="protein sequence ID" value="KAF2087205.1"/>
    <property type="molecule type" value="Genomic_DNA"/>
</dbReference>
<dbReference type="FunFam" id="3.40.50.10050:FF:000001">
    <property type="entry name" value="Translation initiation factor IF-2"/>
    <property type="match status" value="1"/>
</dbReference>
<evidence type="ECO:0000256" key="10">
    <source>
        <dbReference type="ARBA" id="ARBA00044200"/>
    </source>
</evidence>
<evidence type="ECO:0000256" key="9">
    <source>
        <dbReference type="ARBA" id="ARBA00025162"/>
    </source>
</evidence>
<name>A0A9P4HSJ4_9PEZI</name>
<dbReference type="Gene3D" id="2.40.30.10">
    <property type="entry name" value="Translation factors"/>
    <property type="match status" value="2"/>
</dbReference>
<dbReference type="InterPro" id="IPR036925">
    <property type="entry name" value="TIF_IF2_dom3_sf"/>
</dbReference>
<feature type="domain" description="Tr-type G" evidence="12">
    <location>
        <begin position="216"/>
        <end position="384"/>
    </location>
</feature>
<comment type="caution">
    <text evidence="13">The sequence shown here is derived from an EMBL/GenBank/DDBJ whole genome shotgun (WGS) entry which is preliminary data.</text>
</comment>
<dbReference type="InterPro" id="IPR027417">
    <property type="entry name" value="P-loop_NTPase"/>
</dbReference>
<dbReference type="InterPro" id="IPR044145">
    <property type="entry name" value="IF2_II"/>
</dbReference>
<dbReference type="GO" id="GO:0003743">
    <property type="term" value="F:translation initiation factor activity"/>
    <property type="evidence" value="ECO:0007669"/>
    <property type="project" value="UniProtKB-KW"/>
</dbReference>
<dbReference type="Gene3D" id="3.40.50.300">
    <property type="entry name" value="P-loop containing nucleotide triphosphate hydrolases"/>
    <property type="match status" value="1"/>
</dbReference>
<feature type="region of interest" description="Disordered" evidence="11">
    <location>
        <begin position="1"/>
        <end position="129"/>
    </location>
</feature>
<evidence type="ECO:0000256" key="2">
    <source>
        <dbReference type="ARBA" id="ARBA00007733"/>
    </source>
</evidence>
<comment type="subcellular location">
    <subcellularLocation>
        <location evidence="1">Mitochondrion</location>
    </subcellularLocation>
</comment>
<proteinExistence type="inferred from homology"/>
<dbReference type="Pfam" id="PF22042">
    <property type="entry name" value="EF-G_D2"/>
    <property type="match status" value="1"/>
</dbReference>
<sequence length="758" mass="83274">MAQARQGRFVPFRNERIQNRQESEPRSQTRPLPPDEKKTAAHTPAEENGRRPPDASARQAESRTGRSRRSGRFSDQDNIPDEGPARRSVDQQVRRRRAQMTEYGEDDFDPEEHAARKAERKKRKQREREFAAPTPIYLPEFISVSNLANKMKIRAEELVRKMEEVGFEDIQNDDVLTSENAGMVAMELNFEPIPESTEDLDIVAAPVPEDTSDWPQRPPVVTIMGHVDHGKTTILDYLRKSSVAATEFGGITQHIGAFSVPLSSGKMITFLDTPGHAAFLNMRQRGANVTDIVVLVVAADDSVMPQTIEAIKHAQGAGVPIIVAINKIDKEDANPERVKQDLSRNGVIVEDYGGDTQVVEVSGKTGRGMSNLEETVTTLSEILDHRATTEGPVEGWVLEVQTKKSGRAATVLVRRGTLRKGDFLVAGTSFARVRTIKNEAGVEVESVSPGIPAEIDGWRGIPEAGDEVLEAPTEQKAADVTEHRETKRDNLKLLRDTEAIAEYRHMVEARREKEEAAAAAAKAAEEAGEDPQAASAAVMAQGQDASTQSGPKIVPFIIKADVSGSAEAVENYIQGTGNSEVGLRILRTGVGVVSEFDIEHAAVAGGHVIAFNTTIAPDIRRMAEDRGVKLLDRNIIYRVVDDVKAILNELLPPLVTQRVTGEAVVLQVFNIALGRKKTLSIAGCRVTNGTVGRNSKARVFRGGEKLYDGVVSSLKQVKKDVMEMQKGSECGMGFEEWNDFEAGDTIQCYEERHEKRFL</sequence>
<feature type="compositionally biased region" description="Basic and acidic residues" evidence="11">
    <location>
        <begin position="13"/>
        <end position="53"/>
    </location>
</feature>
<evidence type="ECO:0000256" key="3">
    <source>
        <dbReference type="ARBA" id="ARBA00022540"/>
    </source>
</evidence>
<evidence type="ECO:0000256" key="4">
    <source>
        <dbReference type="ARBA" id="ARBA00022741"/>
    </source>
</evidence>
<evidence type="ECO:0000256" key="6">
    <source>
        <dbReference type="ARBA" id="ARBA00022946"/>
    </source>
</evidence>
<keyword evidence="7" id="KW-0496">Mitochondrion</keyword>
<dbReference type="AlphaFoldDB" id="A0A9P4HSJ4"/>
<dbReference type="GO" id="GO:0005525">
    <property type="term" value="F:GTP binding"/>
    <property type="evidence" value="ECO:0007669"/>
    <property type="project" value="UniProtKB-KW"/>
</dbReference>
<dbReference type="Proteomes" id="UP000799776">
    <property type="component" value="Unassembled WGS sequence"/>
</dbReference>
<keyword evidence="4" id="KW-0547">Nucleotide-binding</keyword>
<evidence type="ECO:0000313" key="14">
    <source>
        <dbReference type="Proteomes" id="UP000799776"/>
    </source>
</evidence>
<evidence type="ECO:0000259" key="12">
    <source>
        <dbReference type="PROSITE" id="PS51722"/>
    </source>
</evidence>
<dbReference type="HAMAP" id="MF_00100_B">
    <property type="entry name" value="IF_2_B"/>
    <property type="match status" value="1"/>
</dbReference>
<keyword evidence="14" id="KW-1185">Reference proteome</keyword>
<dbReference type="FunFam" id="2.40.30.10:FF:000008">
    <property type="entry name" value="Translation initiation factor IF-2"/>
    <property type="match status" value="1"/>
</dbReference>
<dbReference type="CDD" id="cd03692">
    <property type="entry name" value="mtIF2_IVc"/>
    <property type="match status" value="1"/>
</dbReference>
<dbReference type="InterPro" id="IPR000178">
    <property type="entry name" value="TF_IF2_bacterial-like"/>
</dbReference>
<dbReference type="PANTHER" id="PTHR43381:SF20">
    <property type="entry name" value="TRANSLATION INITIATION FACTOR IF-2, MITOCHONDRIAL"/>
    <property type="match status" value="1"/>
</dbReference>
<dbReference type="Pfam" id="PF04760">
    <property type="entry name" value="IF2_N"/>
    <property type="match status" value="1"/>
</dbReference>
<dbReference type="InterPro" id="IPR000795">
    <property type="entry name" value="T_Tr_GTP-bd_dom"/>
</dbReference>
<evidence type="ECO:0000256" key="8">
    <source>
        <dbReference type="ARBA" id="ARBA00023134"/>
    </source>
</evidence>
<comment type="similarity">
    <text evidence="2">Belongs to the TRAFAC class translation factor GTPase superfamily. Classic translation factor GTPase family. IF-2 subfamily.</text>
</comment>
<keyword evidence="8" id="KW-0342">GTP-binding</keyword>
<evidence type="ECO:0000256" key="11">
    <source>
        <dbReference type="SAM" id="MobiDB-lite"/>
    </source>
</evidence>
<keyword evidence="6" id="KW-0809">Transit peptide</keyword>
<dbReference type="SUPFAM" id="SSF52156">
    <property type="entry name" value="Initiation factor IF2/eIF5b, domain 3"/>
    <property type="match status" value="1"/>
</dbReference>
<dbReference type="InterPro" id="IPR015760">
    <property type="entry name" value="TIF_IF2"/>
</dbReference>
<dbReference type="GO" id="GO:0003924">
    <property type="term" value="F:GTPase activity"/>
    <property type="evidence" value="ECO:0007669"/>
    <property type="project" value="InterPro"/>
</dbReference>
<gene>
    <name evidence="13" type="ORF">K490DRAFT_42503</name>
</gene>
<dbReference type="NCBIfam" id="TIGR00231">
    <property type="entry name" value="small_GTP"/>
    <property type="match status" value="1"/>
</dbReference>
<feature type="region of interest" description="Disordered" evidence="11">
    <location>
        <begin position="523"/>
        <end position="543"/>
    </location>
</feature>
<accession>A0A9P4HSJ4</accession>
<evidence type="ECO:0000313" key="13">
    <source>
        <dbReference type="EMBL" id="KAF2087205.1"/>
    </source>
</evidence>
<dbReference type="Gene3D" id="3.40.50.10050">
    <property type="entry name" value="Translation initiation factor IF- 2, domain 3"/>
    <property type="match status" value="1"/>
</dbReference>
<dbReference type="FunFam" id="3.40.50.300:FF:000019">
    <property type="entry name" value="Translation initiation factor IF-2"/>
    <property type="match status" value="1"/>
</dbReference>
<dbReference type="InterPro" id="IPR023115">
    <property type="entry name" value="TIF_IF2_dom3"/>
</dbReference>
<evidence type="ECO:0000256" key="7">
    <source>
        <dbReference type="ARBA" id="ARBA00023128"/>
    </source>
</evidence>
<dbReference type="InterPro" id="IPR053905">
    <property type="entry name" value="EF-G-like_DII"/>
</dbReference>
<keyword evidence="3 13" id="KW-0396">Initiation factor</keyword>
<dbReference type="PANTHER" id="PTHR43381">
    <property type="entry name" value="TRANSLATION INITIATION FACTOR IF-2-RELATED"/>
    <property type="match status" value="1"/>
</dbReference>